<dbReference type="InterPro" id="IPR039518">
    <property type="entry name" value="WhiA_LAGLIDADG_dom"/>
</dbReference>
<dbReference type="PANTHER" id="PTHR37307:SF1">
    <property type="entry name" value="CELL DIVISION PROTEIN WHIA-RELATED"/>
    <property type="match status" value="1"/>
</dbReference>
<evidence type="ECO:0000259" key="5">
    <source>
        <dbReference type="PROSITE" id="PS50819"/>
    </source>
</evidence>
<dbReference type="GO" id="GO:0043937">
    <property type="term" value="P:regulation of sporulation"/>
    <property type="evidence" value="ECO:0007669"/>
    <property type="project" value="InterPro"/>
</dbReference>
<evidence type="ECO:0000256" key="2">
    <source>
        <dbReference type="ARBA" id="ARBA00023125"/>
    </source>
</evidence>
<dbReference type="GO" id="GO:0004519">
    <property type="term" value="F:endonuclease activity"/>
    <property type="evidence" value="ECO:0007669"/>
    <property type="project" value="InterPro"/>
</dbReference>
<dbReference type="InterPro" id="IPR004042">
    <property type="entry name" value="Intein_endonuc_central"/>
</dbReference>
<dbReference type="Pfam" id="PF10298">
    <property type="entry name" value="WhiA_N"/>
    <property type="match status" value="1"/>
</dbReference>
<keyword evidence="2 4" id="KW-0238">DNA-binding</keyword>
<dbReference type="InterPro" id="IPR018478">
    <property type="entry name" value="Sporu_reg_WhiA_N_dom"/>
</dbReference>
<comment type="caution">
    <text evidence="6">The sequence shown here is derived from an EMBL/GenBank/DDBJ whole genome shotgun (WGS) entry which is preliminary data.</text>
</comment>
<evidence type="ECO:0000256" key="1">
    <source>
        <dbReference type="ARBA" id="ARBA00022618"/>
    </source>
</evidence>
<dbReference type="Gene3D" id="3.10.28.10">
    <property type="entry name" value="Homing endonucleases"/>
    <property type="match status" value="1"/>
</dbReference>
<dbReference type="Pfam" id="PF02650">
    <property type="entry name" value="HTH_WhiA"/>
    <property type="match status" value="1"/>
</dbReference>
<dbReference type="InterPro" id="IPR003802">
    <property type="entry name" value="Sporulation_regulator_WhiA"/>
</dbReference>
<dbReference type="SUPFAM" id="SSF55608">
    <property type="entry name" value="Homing endonucleases"/>
    <property type="match status" value="1"/>
</dbReference>
<accession>A0A0L0WCE9</accession>
<name>A0A0L0WCE9_GOTPU</name>
<evidence type="ECO:0000256" key="4">
    <source>
        <dbReference type="HAMAP-Rule" id="MF_01420"/>
    </source>
</evidence>
<dbReference type="InterPro" id="IPR023054">
    <property type="entry name" value="Sporulation_regulator_WhiA_C"/>
</dbReference>
<dbReference type="Pfam" id="PF14527">
    <property type="entry name" value="LAGLIDADG_WhiA"/>
    <property type="match status" value="1"/>
</dbReference>
<comment type="function">
    <text evidence="4">Involved in cell division and chromosome segregation.</text>
</comment>
<keyword evidence="1 4" id="KW-0132">Cell division</keyword>
<evidence type="ECO:0000256" key="3">
    <source>
        <dbReference type="ARBA" id="ARBA00023306"/>
    </source>
</evidence>
<dbReference type="Proteomes" id="UP000037267">
    <property type="component" value="Unassembled WGS sequence"/>
</dbReference>
<proteinExistence type="inferred from homology"/>
<keyword evidence="3 4" id="KW-0131">Cell cycle</keyword>
<keyword evidence="7" id="KW-1185">Reference proteome</keyword>
<dbReference type="InterPro" id="IPR027434">
    <property type="entry name" value="Homing_endonucl"/>
</dbReference>
<dbReference type="EMBL" id="LGSS01000004">
    <property type="protein sequence ID" value="KNF09142.1"/>
    <property type="molecule type" value="Genomic_DNA"/>
</dbReference>
<dbReference type="NCBIfam" id="TIGR00647">
    <property type="entry name" value="DNA_bind_WhiA"/>
    <property type="match status" value="1"/>
</dbReference>
<organism evidence="6 7">
    <name type="scientific">Gottschalkia purinilytica</name>
    <name type="common">Clostridium purinilyticum</name>
    <dbReference type="NCBI Taxonomy" id="1503"/>
    <lineage>
        <taxon>Bacteria</taxon>
        <taxon>Bacillati</taxon>
        <taxon>Bacillota</taxon>
        <taxon>Tissierellia</taxon>
        <taxon>Tissierellales</taxon>
        <taxon>Gottschalkiaceae</taxon>
        <taxon>Gottschalkia</taxon>
    </lineage>
</organism>
<protein>
    <recommendedName>
        <fullName evidence="4">Probable cell division protein WhiA</fullName>
    </recommendedName>
</protein>
<gene>
    <name evidence="4 6" type="primary">whiA</name>
    <name evidence="6" type="ORF">CLPU_4c01880</name>
</gene>
<reference evidence="7" key="1">
    <citation type="submission" date="2015-07" db="EMBL/GenBank/DDBJ databases">
        <title>Draft genome sequence of the purine-degrading Gottschalkia purinilyticum DSM 1384 (formerly Clostridium purinilyticum).</title>
        <authorList>
            <person name="Poehlein A."/>
            <person name="Schiel-Bengelsdorf B."/>
            <person name="Bengelsdorf F.R."/>
            <person name="Daniel R."/>
            <person name="Duerre P."/>
        </authorList>
    </citation>
    <scope>NUCLEOTIDE SEQUENCE [LARGE SCALE GENOMIC DNA]</scope>
    <source>
        <strain evidence="7">DSM 1384</strain>
    </source>
</reference>
<dbReference type="PROSITE" id="PS50819">
    <property type="entry name" value="INTEIN_ENDONUCLEASE"/>
    <property type="match status" value="1"/>
</dbReference>
<comment type="similarity">
    <text evidence="4">Belongs to the WhiA family.</text>
</comment>
<dbReference type="PATRIC" id="fig|1503.3.peg.2418"/>
<dbReference type="PANTHER" id="PTHR37307">
    <property type="entry name" value="CELL DIVISION PROTEIN WHIA-RELATED"/>
    <property type="match status" value="1"/>
</dbReference>
<evidence type="ECO:0000313" key="7">
    <source>
        <dbReference type="Proteomes" id="UP000037267"/>
    </source>
</evidence>
<dbReference type="STRING" id="1503.CLPU_4c01880"/>
<sequence>MNMSSFSSITKNELSRMQVEDKCCLLAELAALIRMSGSIQISGVGKVNIKVSTENAAIARRIFTLLKNLYNIQTEVMVRKNKQLKKNNNYLILVDYLNNSQQILIDTGILKQNNNDHYTISYKIPKDIVKNRCCKRSYIRGAFLGGGSISNPEKTYHLEFVTHSQDHSKDLSKLINSFGLNSKIVTRKDNYVVYLKEGEQIVDLLNIIGAYSALLRLEDIRILKEVRNNVNRIVNCETANLAKTINASIRQIENIEYIDTTIGINNLPSNLIDIARLRLEHREASLKELGMMLNPPVGKSGVNHRLRKLEQIAEKIKEGRK</sequence>
<dbReference type="GO" id="GO:0003677">
    <property type="term" value="F:DNA binding"/>
    <property type="evidence" value="ECO:0007669"/>
    <property type="project" value="UniProtKB-UniRule"/>
</dbReference>
<evidence type="ECO:0000313" key="6">
    <source>
        <dbReference type="EMBL" id="KNF09142.1"/>
    </source>
</evidence>
<dbReference type="HAMAP" id="MF_01420">
    <property type="entry name" value="HTH_type_WhiA"/>
    <property type="match status" value="1"/>
</dbReference>
<feature type="domain" description="DOD-type homing endonuclease" evidence="5">
    <location>
        <begin position="136"/>
        <end position="180"/>
    </location>
</feature>
<dbReference type="AlphaFoldDB" id="A0A0L0WCE9"/>
<dbReference type="GO" id="GO:0051301">
    <property type="term" value="P:cell division"/>
    <property type="evidence" value="ECO:0007669"/>
    <property type="project" value="UniProtKB-UniRule"/>
</dbReference>